<organism evidence="1 2">
    <name type="scientific">Stanieria cyanosphaera (strain ATCC 29371 / PCC 7437)</name>
    <dbReference type="NCBI Taxonomy" id="111780"/>
    <lineage>
        <taxon>Bacteria</taxon>
        <taxon>Bacillati</taxon>
        <taxon>Cyanobacteriota</taxon>
        <taxon>Cyanophyceae</taxon>
        <taxon>Pleurocapsales</taxon>
        <taxon>Dermocarpellaceae</taxon>
        <taxon>Stanieria</taxon>
    </lineage>
</organism>
<dbReference type="OrthoDB" id="329419at2"/>
<protein>
    <submittedName>
        <fullName evidence="1">Host attachment protein</fullName>
    </submittedName>
</protein>
<dbReference type="InterPro" id="IPR019291">
    <property type="entry name" value="Host_attachment_protein"/>
</dbReference>
<dbReference type="AlphaFoldDB" id="K9XWA5"/>
<sequence length="165" mass="18624">MSNFIIAVINGTQARFFTLEPAEWPDYESGPNLIENEGLLSEANQLHGQELWANVKTGRNRGSSGQAHSYDDHRDNHAVEFEKRFAQNIINKITQLTQTHQAQQLILVAEPQILGLIRNTVATKLPKQLKQQDLAKDLCHLNSNQIHSYLAKKELLPACHKGSYT</sequence>
<dbReference type="eggNOG" id="COG5622">
    <property type="taxonomic scope" value="Bacteria"/>
</dbReference>
<gene>
    <name evidence="1" type="ordered locus">Sta7437_3311</name>
</gene>
<keyword evidence="2" id="KW-1185">Reference proteome</keyword>
<reference evidence="2" key="1">
    <citation type="journal article" date="2013" name="Proc. Natl. Acad. Sci. U.S.A.">
        <title>Improving the coverage of the cyanobacterial phylum using diversity-driven genome sequencing.</title>
        <authorList>
            <person name="Shih P.M."/>
            <person name="Wu D."/>
            <person name="Latifi A."/>
            <person name="Axen S.D."/>
            <person name="Fewer D.P."/>
            <person name="Talla E."/>
            <person name="Calteau A."/>
            <person name="Cai F."/>
            <person name="Tandeau de Marsac N."/>
            <person name="Rippka R."/>
            <person name="Herdman M."/>
            <person name="Sivonen K."/>
            <person name="Coursin T."/>
            <person name="Laurent T."/>
            <person name="Goodwin L."/>
            <person name="Nolan M."/>
            <person name="Davenport K.W."/>
            <person name="Han C.S."/>
            <person name="Rubin E.M."/>
            <person name="Eisen J.A."/>
            <person name="Woyke T."/>
            <person name="Gugger M."/>
            <person name="Kerfeld C.A."/>
        </authorList>
    </citation>
    <scope>NUCLEOTIDE SEQUENCE [LARGE SCALE GENOMIC DNA]</scope>
    <source>
        <strain evidence="2">ATCC 29371 / PCC 7437</strain>
    </source>
</reference>
<accession>K9XWA5</accession>
<dbReference type="RefSeq" id="WP_015194480.1">
    <property type="nucleotide sequence ID" value="NC_019748.1"/>
</dbReference>
<dbReference type="Pfam" id="PF10116">
    <property type="entry name" value="Host_attach"/>
    <property type="match status" value="1"/>
</dbReference>
<name>K9XWA5_STAC7</name>
<evidence type="ECO:0000313" key="2">
    <source>
        <dbReference type="Proteomes" id="UP000010473"/>
    </source>
</evidence>
<evidence type="ECO:0000313" key="1">
    <source>
        <dbReference type="EMBL" id="AFZ36818.1"/>
    </source>
</evidence>
<dbReference type="PATRIC" id="fig|111780.3.peg.3434"/>
<dbReference type="EMBL" id="CP003653">
    <property type="protein sequence ID" value="AFZ36818.1"/>
    <property type="molecule type" value="Genomic_DNA"/>
</dbReference>
<dbReference type="Proteomes" id="UP000010473">
    <property type="component" value="Chromosome"/>
</dbReference>
<dbReference type="STRING" id="111780.Sta7437_3311"/>
<proteinExistence type="predicted"/>
<dbReference type="KEGG" id="scs:Sta7437_3311"/>
<dbReference type="HOGENOM" id="CLU_1625053_0_0_3"/>